<dbReference type="SUPFAM" id="SSF51905">
    <property type="entry name" value="FAD/NAD(P)-binding domain"/>
    <property type="match status" value="1"/>
</dbReference>
<dbReference type="InterPro" id="IPR036188">
    <property type="entry name" value="FAD/NAD-bd_sf"/>
</dbReference>
<dbReference type="PRINTS" id="PR00368">
    <property type="entry name" value="FADPNR"/>
</dbReference>
<sequence length="540" mass="57141">MTDDPLTTDVLVVGSGIAGLAAALAAAREGADVTLATKATRPEGASSWWAQGGIAVSRDTPEQFKQDIMAASDGTADPDAVDVLVENANEAVEDVLLETLDVEFDSVEPRSMGTDERASETPVSQTGFDFTREAAHSEDRILHVDASTGKHIHVPFLNYVADHDGVTVLDDTAALELIRHEGRVHGAMLESDGAVDPCFAGSVVLATGGIGDLYPRTTNPDNTTGDGIGMAALAGAEVEDMEYVQFHPTACISEPRSGSDGGGGTAGADDADSADVAFLVSEAVRGEGGLLRNGEGERFMPDYHADAELAPRDVVSRAVKAEREATGEVTLDVSPLDFAAEFPDLADNCEEHGIDWEDGIPVAPAEHFLCGGISVDDRGRTTLDHLYAVGECARTGVHGANRLASTSLLEGLVWGLRAGEDAAGAEPQPIEAPELLERDPDLPEQFARDKFQRLTRVMDESVGVERDPADLQRAMAVLRRLKGEVDAYARTRTSRSLYELRHASVTALLVARHAAENEESVGTHNLVDGASEDPPESTAD</sequence>
<feature type="domain" description="FAD-dependent oxidoreductase 2 FAD-binding" evidence="10">
    <location>
        <begin position="9"/>
        <end position="408"/>
    </location>
</feature>
<feature type="compositionally biased region" description="Acidic residues" evidence="9">
    <location>
        <begin position="530"/>
        <end position="540"/>
    </location>
</feature>
<dbReference type="InterPro" id="IPR005288">
    <property type="entry name" value="NadB"/>
</dbReference>
<dbReference type="SUPFAM" id="SSF56425">
    <property type="entry name" value="Succinate dehydrogenase/fumarate reductase flavoprotein, catalytic domain"/>
    <property type="match status" value="1"/>
</dbReference>
<evidence type="ECO:0000256" key="5">
    <source>
        <dbReference type="ARBA" id="ARBA00022630"/>
    </source>
</evidence>
<comment type="caution">
    <text evidence="11">The sequence shown here is derived from an EMBL/GenBank/DDBJ whole genome shotgun (WGS) entry which is preliminary data.</text>
</comment>
<dbReference type="InterPro" id="IPR003953">
    <property type="entry name" value="FAD-dep_OxRdtase_2_FAD-bd"/>
</dbReference>
<organism evidence="11 12">
    <name type="scientific">Haloarcula terrestris</name>
    <dbReference type="NCBI Taxonomy" id="2950533"/>
    <lineage>
        <taxon>Archaea</taxon>
        <taxon>Methanobacteriati</taxon>
        <taxon>Methanobacteriota</taxon>
        <taxon>Stenosarchaea group</taxon>
        <taxon>Halobacteria</taxon>
        <taxon>Halobacteriales</taxon>
        <taxon>Haloarculaceae</taxon>
        <taxon>Haloarcula</taxon>
    </lineage>
</organism>
<dbReference type="InterPro" id="IPR027477">
    <property type="entry name" value="Succ_DH/fumarate_Rdtase_cat_sf"/>
</dbReference>
<dbReference type="Pfam" id="PF00890">
    <property type="entry name" value="FAD_binding_2"/>
    <property type="match status" value="1"/>
</dbReference>
<evidence type="ECO:0000256" key="3">
    <source>
        <dbReference type="ARBA" id="ARBA00008562"/>
    </source>
</evidence>
<dbReference type="GO" id="GO:0008734">
    <property type="term" value="F:L-aspartate oxidase activity"/>
    <property type="evidence" value="ECO:0007669"/>
    <property type="project" value="UniProtKB-EC"/>
</dbReference>
<proteinExistence type="inferred from homology"/>
<evidence type="ECO:0000256" key="9">
    <source>
        <dbReference type="SAM" id="MobiDB-lite"/>
    </source>
</evidence>
<comment type="similarity">
    <text evidence="3">Belongs to the FAD-dependent oxidoreductase 2 family. NadB subfamily.</text>
</comment>
<keyword evidence="6" id="KW-0662">Pyridine nucleotide biosynthesis</keyword>
<dbReference type="Gene3D" id="3.50.50.60">
    <property type="entry name" value="FAD/NAD(P)-binding domain"/>
    <property type="match status" value="2"/>
</dbReference>
<evidence type="ECO:0000259" key="10">
    <source>
        <dbReference type="Pfam" id="PF00890"/>
    </source>
</evidence>
<keyword evidence="5" id="KW-0285">Flavoprotein</keyword>
<gene>
    <name evidence="11" type="ORF">NDI54_11880</name>
</gene>
<dbReference type="EC" id="1.4.3.16" evidence="4"/>
<feature type="region of interest" description="Disordered" evidence="9">
    <location>
        <begin position="251"/>
        <end position="270"/>
    </location>
</feature>
<dbReference type="GO" id="GO:0009435">
    <property type="term" value="P:NAD+ biosynthetic process"/>
    <property type="evidence" value="ECO:0007669"/>
    <property type="project" value="InterPro"/>
</dbReference>
<dbReference type="Gene3D" id="1.20.58.100">
    <property type="entry name" value="Fumarate reductase/succinate dehydrogenase flavoprotein-like, C-terminal domain"/>
    <property type="match status" value="1"/>
</dbReference>
<dbReference type="Gene3D" id="3.90.700.10">
    <property type="entry name" value="Succinate dehydrogenase/fumarate reductase flavoprotein, catalytic domain"/>
    <property type="match status" value="1"/>
</dbReference>
<evidence type="ECO:0000256" key="2">
    <source>
        <dbReference type="ARBA" id="ARBA00004950"/>
    </source>
</evidence>
<protein>
    <recommendedName>
        <fullName evidence="4">L-aspartate oxidase</fullName>
        <ecNumber evidence="4">1.4.3.16</ecNumber>
    </recommendedName>
</protein>
<dbReference type="RefSeq" id="WP_310896671.1">
    <property type="nucleotide sequence ID" value="NZ_JAMQOM010000004.1"/>
</dbReference>
<reference evidence="11 12" key="1">
    <citation type="submission" date="2022-06" db="EMBL/GenBank/DDBJ databases">
        <title>Haloarcula sp. a new haloarchaeum isolate from saline soil.</title>
        <authorList>
            <person name="Strakova D."/>
            <person name="Galisteo C."/>
            <person name="Sanchez-Porro C."/>
            <person name="Ventosa A."/>
        </authorList>
    </citation>
    <scope>NUCLEOTIDE SEQUENCE [LARGE SCALE GENOMIC DNA]</scope>
    <source>
        <strain evidence="11 12">S1AR25-5A</strain>
    </source>
</reference>
<dbReference type="EMBL" id="JAMQOM010000004">
    <property type="protein sequence ID" value="MDS0222047.1"/>
    <property type="molecule type" value="Genomic_DNA"/>
</dbReference>
<dbReference type="AlphaFoldDB" id="A0AAE4EZM4"/>
<dbReference type="SUPFAM" id="SSF46977">
    <property type="entry name" value="Succinate dehydrogenase/fumarate reductase flavoprotein C-terminal domain"/>
    <property type="match status" value="1"/>
</dbReference>
<evidence type="ECO:0000256" key="7">
    <source>
        <dbReference type="ARBA" id="ARBA00022827"/>
    </source>
</evidence>
<dbReference type="InterPro" id="IPR037099">
    <property type="entry name" value="Fum_R/Succ_DH_flav-like_C_sf"/>
</dbReference>
<evidence type="ECO:0000313" key="12">
    <source>
        <dbReference type="Proteomes" id="UP001253439"/>
    </source>
</evidence>
<keyword evidence="7" id="KW-0274">FAD</keyword>
<keyword evidence="8" id="KW-0560">Oxidoreductase</keyword>
<comment type="pathway">
    <text evidence="2">Cofactor biosynthesis; NAD(+) biosynthesis; iminoaspartate from L-aspartate (oxidase route): step 1/1.</text>
</comment>
<comment type="cofactor">
    <cofactor evidence="1">
        <name>FAD</name>
        <dbReference type="ChEBI" id="CHEBI:57692"/>
    </cofactor>
</comment>
<accession>A0AAE4EZM4</accession>
<keyword evidence="12" id="KW-1185">Reference proteome</keyword>
<dbReference type="FunFam" id="3.90.700.10:FF:000002">
    <property type="entry name" value="L-aspartate oxidase"/>
    <property type="match status" value="1"/>
</dbReference>
<evidence type="ECO:0000256" key="4">
    <source>
        <dbReference type="ARBA" id="ARBA00012173"/>
    </source>
</evidence>
<dbReference type="PANTHER" id="PTHR42716:SF2">
    <property type="entry name" value="L-ASPARTATE OXIDASE, CHLOROPLASTIC"/>
    <property type="match status" value="1"/>
</dbReference>
<dbReference type="Proteomes" id="UP001253439">
    <property type="component" value="Unassembled WGS sequence"/>
</dbReference>
<evidence type="ECO:0000313" key="11">
    <source>
        <dbReference type="EMBL" id="MDS0222047.1"/>
    </source>
</evidence>
<evidence type="ECO:0000256" key="1">
    <source>
        <dbReference type="ARBA" id="ARBA00001974"/>
    </source>
</evidence>
<evidence type="ECO:0000256" key="6">
    <source>
        <dbReference type="ARBA" id="ARBA00022642"/>
    </source>
</evidence>
<dbReference type="PANTHER" id="PTHR42716">
    <property type="entry name" value="L-ASPARTATE OXIDASE"/>
    <property type="match status" value="1"/>
</dbReference>
<name>A0AAE4EZM4_9EURY</name>
<evidence type="ECO:0000256" key="8">
    <source>
        <dbReference type="ARBA" id="ARBA00023002"/>
    </source>
</evidence>
<feature type="region of interest" description="Disordered" evidence="9">
    <location>
        <begin position="517"/>
        <end position="540"/>
    </location>
</feature>